<feature type="transmembrane region" description="Helical" evidence="1">
    <location>
        <begin position="16"/>
        <end position="34"/>
    </location>
</feature>
<feature type="transmembrane region" description="Helical" evidence="1">
    <location>
        <begin position="46"/>
        <end position="65"/>
    </location>
</feature>
<protein>
    <submittedName>
        <fullName evidence="2">Uncharacterized protein</fullName>
    </submittedName>
</protein>
<dbReference type="EMBL" id="AXZF01000135">
    <property type="protein sequence ID" value="ERT66812.1"/>
    <property type="molecule type" value="Genomic_DNA"/>
</dbReference>
<keyword evidence="3" id="KW-1185">Reference proteome</keyword>
<reference evidence="2 3" key="1">
    <citation type="submission" date="2013-08" db="EMBL/GenBank/DDBJ databases">
        <authorList>
            <person name="Weinstock G."/>
            <person name="Sodergren E."/>
            <person name="Wylie T."/>
            <person name="Fulton L."/>
            <person name="Fulton R."/>
            <person name="Fronick C."/>
            <person name="O'Laughlin M."/>
            <person name="Godfrey J."/>
            <person name="Miner T."/>
            <person name="Herter B."/>
            <person name="Appelbaum E."/>
            <person name="Cordes M."/>
            <person name="Lek S."/>
            <person name="Wollam A."/>
            <person name="Pepin K.H."/>
            <person name="Palsikar V.B."/>
            <person name="Mitreva M."/>
            <person name="Wilson R.K."/>
        </authorList>
    </citation>
    <scope>NUCLEOTIDE SEQUENCE [LARGE SCALE GENOMIC DNA]</scope>
    <source>
        <strain evidence="2 3">ATCC BAA-474</strain>
    </source>
</reference>
<evidence type="ECO:0000256" key="1">
    <source>
        <dbReference type="SAM" id="Phobius"/>
    </source>
</evidence>
<keyword evidence="1" id="KW-1133">Transmembrane helix</keyword>
<sequence length="73" mass="8688">MVFMKNNAFFKNKRKRALFFANIILILFISFHLIQMESTDEELMTFVLFLIGDIALLIYQIVEIIRSNKKDTK</sequence>
<gene>
    <name evidence="2" type="ORF">HMPREF0202_02532</name>
</gene>
<evidence type="ECO:0000313" key="3">
    <source>
        <dbReference type="Proteomes" id="UP000017081"/>
    </source>
</evidence>
<name>U7V527_9FUSO</name>
<evidence type="ECO:0000313" key="2">
    <source>
        <dbReference type="EMBL" id="ERT66812.1"/>
    </source>
</evidence>
<dbReference type="Proteomes" id="UP000017081">
    <property type="component" value="Unassembled WGS sequence"/>
</dbReference>
<keyword evidence="1" id="KW-0472">Membrane</keyword>
<dbReference type="HOGENOM" id="CLU_2697880_0_0_0"/>
<dbReference type="AlphaFoldDB" id="U7V527"/>
<proteinExistence type="predicted"/>
<accession>U7V527</accession>
<comment type="caution">
    <text evidence="2">The sequence shown here is derived from an EMBL/GenBank/DDBJ whole genome shotgun (WGS) entry which is preliminary data.</text>
</comment>
<keyword evidence="1" id="KW-0812">Transmembrane</keyword>
<organism evidence="2 3">
    <name type="scientific">Cetobacterium somerae ATCC BAA-474</name>
    <dbReference type="NCBI Taxonomy" id="1319815"/>
    <lineage>
        <taxon>Bacteria</taxon>
        <taxon>Fusobacteriati</taxon>
        <taxon>Fusobacteriota</taxon>
        <taxon>Fusobacteriia</taxon>
        <taxon>Fusobacteriales</taxon>
        <taxon>Fusobacteriaceae</taxon>
        <taxon>Cetobacterium</taxon>
    </lineage>
</organism>